<evidence type="ECO:0000313" key="2">
    <source>
        <dbReference type="WBParaSite" id="PTRK_0000828850.1"/>
    </source>
</evidence>
<keyword evidence="1" id="KW-1185">Reference proteome</keyword>
<accession>A0A0N4ZJQ6</accession>
<dbReference type="Proteomes" id="UP000038045">
    <property type="component" value="Unplaced"/>
</dbReference>
<organism evidence="1 2">
    <name type="scientific">Parastrongyloides trichosuri</name>
    <name type="common">Possum-specific nematode worm</name>
    <dbReference type="NCBI Taxonomy" id="131310"/>
    <lineage>
        <taxon>Eukaryota</taxon>
        <taxon>Metazoa</taxon>
        <taxon>Ecdysozoa</taxon>
        <taxon>Nematoda</taxon>
        <taxon>Chromadorea</taxon>
        <taxon>Rhabditida</taxon>
        <taxon>Tylenchina</taxon>
        <taxon>Panagrolaimomorpha</taxon>
        <taxon>Strongyloidoidea</taxon>
        <taxon>Strongyloididae</taxon>
        <taxon>Parastrongyloides</taxon>
    </lineage>
</organism>
<dbReference type="AlphaFoldDB" id="A0A0N4ZJQ6"/>
<sequence length="105" mass="11963">MYSLKPTSQETVRNKLVIESSEIVNEPFYKTNYFNNILFLLTNASNDLFNINAISNNIDSIGNLQRSSGTTILHGTRQDGICINVDILKDIQRKYTTNYISKEVN</sequence>
<evidence type="ECO:0000313" key="1">
    <source>
        <dbReference type="Proteomes" id="UP000038045"/>
    </source>
</evidence>
<dbReference type="WBParaSite" id="PTRK_0000828850.1">
    <property type="protein sequence ID" value="PTRK_0000828850.1"/>
    <property type="gene ID" value="PTRK_0000828850"/>
</dbReference>
<reference evidence="2" key="1">
    <citation type="submission" date="2017-02" db="UniProtKB">
        <authorList>
            <consortium name="WormBaseParasite"/>
        </authorList>
    </citation>
    <scope>IDENTIFICATION</scope>
</reference>
<protein>
    <submittedName>
        <fullName evidence="2">Uncharacterized protein</fullName>
    </submittedName>
</protein>
<name>A0A0N4ZJQ6_PARTI</name>
<proteinExistence type="predicted"/>